<sequence>MNIGNMITEIIAIDSIINRARIRITNKLKMFTKRAKITFSMFSGRMNQKVDKFWNDRLS</sequence>
<protein>
    <submittedName>
        <fullName evidence="1">Uncharacterized protein</fullName>
    </submittedName>
</protein>
<proteinExistence type="predicted"/>
<dbReference type="Proteomes" id="UP001501508">
    <property type="component" value="Unassembled WGS sequence"/>
</dbReference>
<comment type="caution">
    <text evidence="1">The sequence shown here is derived from an EMBL/GenBank/DDBJ whole genome shotgun (WGS) entry which is preliminary data.</text>
</comment>
<dbReference type="EMBL" id="BAABEY010000033">
    <property type="protein sequence ID" value="GAA4445164.1"/>
    <property type="molecule type" value="Genomic_DNA"/>
</dbReference>
<organism evidence="1 2">
    <name type="scientific">Ravibacter arvi</name>
    <dbReference type="NCBI Taxonomy" id="2051041"/>
    <lineage>
        <taxon>Bacteria</taxon>
        <taxon>Pseudomonadati</taxon>
        <taxon>Bacteroidota</taxon>
        <taxon>Cytophagia</taxon>
        <taxon>Cytophagales</taxon>
        <taxon>Spirosomataceae</taxon>
        <taxon>Ravibacter</taxon>
    </lineage>
</organism>
<keyword evidence="2" id="KW-1185">Reference proteome</keyword>
<reference evidence="2" key="1">
    <citation type="journal article" date="2019" name="Int. J. Syst. Evol. Microbiol.">
        <title>The Global Catalogue of Microorganisms (GCM) 10K type strain sequencing project: providing services to taxonomists for standard genome sequencing and annotation.</title>
        <authorList>
            <consortium name="The Broad Institute Genomics Platform"/>
            <consortium name="The Broad Institute Genome Sequencing Center for Infectious Disease"/>
            <person name="Wu L."/>
            <person name="Ma J."/>
        </authorList>
    </citation>
    <scope>NUCLEOTIDE SEQUENCE [LARGE SCALE GENOMIC DNA]</scope>
    <source>
        <strain evidence="2">JCM 31920</strain>
    </source>
</reference>
<accession>A0ABP8M896</accession>
<gene>
    <name evidence="1" type="ORF">GCM10023091_36370</name>
</gene>
<name>A0ABP8M896_9BACT</name>
<evidence type="ECO:0000313" key="2">
    <source>
        <dbReference type="Proteomes" id="UP001501508"/>
    </source>
</evidence>
<evidence type="ECO:0000313" key="1">
    <source>
        <dbReference type="EMBL" id="GAA4445164.1"/>
    </source>
</evidence>